<organism evidence="10 11">
    <name type="scientific">Candidatus Iainarchaeum sp</name>
    <dbReference type="NCBI Taxonomy" id="3101447"/>
    <lineage>
        <taxon>Archaea</taxon>
        <taxon>Candidatus Iainarchaeota</taxon>
        <taxon>Candidatus Iainarchaeia</taxon>
        <taxon>Candidatus Iainarchaeales</taxon>
        <taxon>Candidatus Iainarchaeaceae</taxon>
        <taxon>Candidatus Iainarchaeum</taxon>
    </lineage>
</organism>
<name>A0A8T4CAB3_9ARCH</name>
<evidence type="ECO:0000313" key="11">
    <source>
        <dbReference type="Proteomes" id="UP000774699"/>
    </source>
</evidence>
<evidence type="ECO:0000256" key="7">
    <source>
        <dbReference type="ARBA" id="ARBA00047899"/>
    </source>
</evidence>
<keyword evidence="3" id="KW-0808">Transferase</keyword>
<keyword evidence="4" id="KW-0547">Nucleotide-binding</keyword>
<proteinExistence type="predicted"/>
<keyword evidence="2" id="KW-0723">Serine/threonine-protein kinase</keyword>
<evidence type="ECO:0000256" key="8">
    <source>
        <dbReference type="ARBA" id="ARBA00048679"/>
    </source>
</evidence>
<evidence type="ECO:0000259" key="9">
    <source>
        <dbReference type="PROSITE" id="PS50011"/>
    </source>
</evidence>
<evidence type="ECO:0000256" key="5">
    <source>
        <dbReference type="ARBA" id="ARBA00022777"/>
    </source>
</evidence>
<dbReference type="Gene3D" id="1.10.510.10">
    <property type="entry name" value="Transferase(Phosphotransferase) domain 1"/>
    <property type="match status" value="1"/>
</dbReference>
<evidence type="ECO:0000313" key="10">
    <source>
        <dbReference type="EMBL" id="MBM3282075.1"/>
    </source>
</evidence>
<evidence type="ECO:0000256" key="1">
    <source>
        <dbReference type="ARBA" id="ARBA00012513"/>
    </source>
</evidence>
<evidence type="ECO:0000256" key="4">
    <source>
        <dbReference type="ARBA" id="ARBA00022741"/>
    </source>
</evidence>
<accession>A0A8T4CAB3</accession>
<reference evidence="10" key="1">
    <citation type="submission" date="2019-03" db="EMBL/GenBank/DDBJ databases">
        <title>Lake Tanganyika Metagenome-Assembled Genomes (MAGs).</title>
        <authorList>
            <person name="Tran P."/>
        </authorList>
    </citation>
    <scope>NUCLEOTIDE SEQUENCE</scope>
    <source>
        <strain evidence="10">M_DeepCast_50m_m2_156</strain>
    </source>
</reference>
<dbReference type="InterPro" id="IPR018934">
    <property type="entry name" value="RIO_dom"/>
</dbReference>
<comment type="catalytic activity">
    <reaction evidence="7">
        <text>L-threonyl-[protein] + ATP = O-phospho-L-threonyl-[protein] + ADP + H(+)</text>
        <dbReference type="Rhea" id="RHEA:46608"/>
        <dbReference type="Rhea" id="RHEA-COMP:11060"/>
        <dbReference type="Rhea" id="RHEA-COMP:11605"/>
        <dbReference type="ChEBI" id="CHEBI:15378"/>
        <dbReference type="ChEBI" id="CHEBI:30013"/>
        <dbReference type="ChEBI" id="CHEBI:30616"/>
        <dbReference type="ChEBI" id="CHEBI:61977"/>
        <dbReference type="ChEBI" id="CHEBI:456216"/>
        <dbReference type="EC" id="2.7.11.1"/>
    </reaction>
</comment>
<evidence type="ECO:0000256" key="6">
    <source>
        <dbReference type="ARBA" id="ARBA00022840"/>
    </source>
</evidence>
<dbReference type="SUPFAM" id="SSF56112">
    <property type="entry name" value="Protein kinase-like (PK-like)"/>
    <property type="match status" value="1"/>
</dbReference>
<dbReference type="AlphaFoldDB" id="A0A8T4CAB3"/>
<dbReference type="InterPro" id="IPR000719">
    <property type="entry name" value="Prot_kinase_dom"/>
</dbReference>
<keyword evidence="6" id="KW-0067">ATP-binding</keyword>
<protein>
    <recommendedName>
        <fullName evidence="1">non-specific serine/threonine protein kinase</fullName>
        <ecNumber evidence="1">2.7.11.1</ecNumber>
    </recommendedName>
</protein>
<keyword evidence="5" id="KW-0418">Kinase</keyword>
<comment type="catalytic activity">
    <reaction evidence="8">
        <text>L-seryl-[protein] + ATP = O-phospho-L-seryl-[protein] + ADP + H(+)</text>
        <dbReference type="Rhea" id="RHEA:17989"/>
        <dbReference type="Rhea" id="RHEA-COMP:9863"/>
        <dbReference type="Rhea" id="RHEA-COMP:11604"/>
        <dbReference type="ChEBI" id="CHEBI:15378"/>
        <dbReference type="ChEBI" id="CHEBI:29999"/>
        <dbReference type="ChEBI" id="CHEBI:30616"/>
        <dbReference type="ChEBI" id="CHEBI:83421"/>
        <dbReference type="ChEBI" id="CHEBI:456216"/>
        <dbReference type="EC" id="2.7.11.1"/>
    </reaction>
</comment>
<dbReference type="PROSITE" id="PS50011">
    <property type="entry name" value="PROTEIN_KINASE_DOM"/>
    <property type="match status" value="1"/>
</dbReference>
<gene>
    <name evidence="10" type="ORF">FJY86_01895</name>
</gene>
<dbReference type="InterPro" id="IPR011009">
    <property type="entry name" value="Kinase-like_dom_sf"/>
</dbReference>
<dbReference type="Pfam" id="PF01163">
    <property type="entry name" value="RIO1"/>
    <property type="match status" value="1"/>
</dbReference>
<feature type="domain" description="Protein kinase" evidence="9">
    <location>
        <begin position="39"/>
        <end position="217"/>
    </location>
</feature>
<dbReference type="GO" id="GO:0005524">
    <property type="term" value="F:ATP binding"/>
    <property type="evidence" value="ECO:0007669"/>
    <property type="project" value="UniProtKB-KW"/>
</dbReference>
<dbReference type="EC" id="2.7.11.1" evidence="1"/>
<dbReference type="Proteomes" id="UP000774699">
    <property type="component" value="Unassembled WGS sequence"/>
</dbReference>
<dbReference type="EMBL" id="VGJJ01000009">
    <property type="protein sequence ID" value="MBM3282075.1"/>
    <property type="molecule type" value="Genomic_DNA"/>
</dbReference>
<sequence length="217" mass="24834">MALLRVWVYGCVSIWVCAHMDFRPELSLRQVEWLCSHDYVIVSFIARGMNAGVWLVSKNGKWYAAKMSHRKSTRVRMTEKEVLHLEMANVLSVGPRIVECDALENILVMEYIRGKTLATWLNENNSKKLLKVVLKRVFAQAQKLDEGKLDHGQLGGKLHNILVDAKNNPHIIDFEKASYVRKPRNVNSLKHALLSGHTGFSVRIREMLSPGDLRVFE</sequence>
<dbReference type="GO" id="GO:0004674">
    <property type="term" value="F:protein serine/threonine kinase activity"/>
    <property type="evidence" value="ECO:0007669"/>
    <property type="project" value="UniProtKB-KW"/>
</dbReference>
<evidence type="ECO:0000256" key="3">
    <source>
        <dbReference type="ARBA" id="ARBA00022679"/>
    </source>
</evidence>
<evidence type="ECO:0000256" key="2">
    <source>
        <dbReference type="ARBA" id="ARBA00022527"/>
    </source>
</evidence>
<comment type="caution">
    <text evidence="10">The sequence shown here is derived from an EMBL/GenBank/DDBJ whole genome shotgun (WGS) entry which is preliminary data.</text>
</comment>